<reference evidence="2" key="1">
    <citation type="submission" date="2020-02" db="EMBL/GenBank/DDBJ databases">
        <authorList>
            <person name="Meier V. D."/>
        </authorList>
    </citation>
    <scope>NUCLEOTIDE SEQUENCE</scope>
    <source>
        <strain evidence="2">AVDCRST_MAG20</strain>
    </source>
</reference>
<feature type="non-terminal residue" evidence="2">
    <location>
        <position position="1"/>
    </location>
</feature>
<feature type="non-terminal residue" evidence="2">
    <location>
        <position position="23"/>
    </location>
</feature>
<protein>
    <submittedName>
        <fullName evidence="2">Uncharacterized protein</fullName>
    </submittedName>
</protein>
<evidence type="ECO:0000313" key="2">
    <source>
        <dbReference type="EMBL" id="CAA9222673.1"/>
    </source>
</evidence>
<dbReference type="EMBL" id="CADCSY010000034">
    <property type="protein sequence ID" value="CAA9222673.1"/>
    <property type="molecule type" value="Genomic_DNA"/>
</dbReference>
<name>A0A6J4HG00_9ACTN</name>
<organism evidence="2">
    <name type="scientific">uncultured Acidimicrobiales bacterium</name>
    <dbReference type="NCBI Taxonomy" id="310071"/>
    <lineage>
        <taxon>Bacteria</taxon>
        <taxon>Bacillati</taxon>
        <taxon>Actinomycetota</taxon>
        <taxon>Acidimicrobiia</taxon>
        <taxon>Acidimicrobiales</taxon>
        <taxon>environmental samples</taxon>
    </lineage>
</organism>
<feature type="region of interest" description="Disordered" evidence="1">
    <location>
        <begin position="1"/>
        <end position="23"/>
    </location>
</feature>
<proteinExistence type="predicted"/>
<sequence>PRLRSPPATRWPPGRPCGSCWAT</sequence>
<dbReference type="AlphaFoldDB" id="A0A6J4HG00"/>
<evidence type="ECO:0000256" key="1">
    <source>
        <dbReference type="SAM" id="MobiDB-lite"/>
    </source>
</evidence>
<accession>A0A6J4HG00</accession>
<gene>
    <name evidence="2" type="ORF">AVDCRST_MAG20-671</name>
</gene>